<dbReference type="GeneID" id="28819761"/>
<dbReference type="KEGG" id="psco:LY89DRAFT_598339"/>
<accession>A0A132BBJ3</accession>
<evidence type="ECO:0000313" key="2">
    <source>
        <dbReference type="EMBL" id="KUJ09214.1"/>
    </source>
</evidence>
<name>A0A132BBJ3_MOLSC</name>
<sequence>AQDWNVTTSPKDSWANKERRRSTVWAQVDDVDVTANNPKRMSASGAPRRGSILSVWSTGKDKHGRHTLVGDPDILKMLNRDKRGSNAGSDRRGSILSLWSQGKDENGRSVMLHDDEEWKV</sequence>
<evidence type="ECO:0000256" key="1">
    <source>
        <dbReference type="SAM" id="MobiDB-lite"/>
    </source>
</evidence>
<evidence type="ECO:0000313" key="3">
    <source>
        <dbReference type="Proteomes" id="UP000070700"/>
    </source>
</evidence>
<dbReference type="RefSeq" id="XP_018063569.1">
    <property type="nucleotide sequence ID" value="XM_018210035.1"/>
</dbReference>
<dbReference type="OrthoDB" id="3548605at2759"/>
<dbReference type="AlphaFoldDB" id="A0A132BBJ3"/>
<organism evidence="2 3">
    <name type="scientific">Mollisia scopiformis</name>
    <name type="common">Conifer needle endophyte fungus</name>
    <name type="synonym">Phialocephala scopiformis</name>
    <dbReference type="NCBI Taxonomy" id="149040"/>
    <lineage>
        <taxon>Eukaryota</taxon>
        <taxon>Fungi</taxon>
        <taxon>Dikarya</taxon>
        <taxon>Ascomycota</taxon>
        <taxon>Pezizomycotina</taxon>
        <taxon>Leotiomycetes</taxon>
        <taxon>Helotiales</taxon>
        <taxon>Mollisiaceae</taxon>
        <taxon>Mollisia</taxon>
    </lineage>
</organism>
<keyword evidence="3" id="KW-1185">Reference proteome</keyword>
<dbReference type="InParanoid" id="A0A132BBJ3"/>
<feature type="region of interest" description="Disordered" evidence="1">
    <location>
        <begin position="1"/>
        <end position="20"/>
    </location>
</feature>
<protein>
    <submittedName>
        <fullName evidence="2">Uncharacterized protein</fullName>
    </submittedName>
</protein>
<reference evidence="2 3" key="1">
    <citation type="submission" date="2015-10" db="EMBL/GenBank/DDBJ databases">
        <title>Full genome of DAOMC 229536 Phialocephala scopiformis, a fungal endophyte of spruce producing the potent anti-insectan compound rugulosin.</title>
        <authorList>
            <consortium name="DOE Joint Genome Institute"/>
            <person name="Walker A.K."/>
            <person name="Frasz S.L."/>
            <person name="Seifert K.A."/>
            <person name="Miller J.D."/>
            <person name="Mondo S.J."/>
            <person name="Labutti K."/>
            <person name="Lipzen A."/>
            <person name="Dockter R."/>
            <person name="Kennedy M."/>
            <person name="Grigoriev I.V."/>
            <person name="Spatafora J.W."/>
        </authorList>
    </citation>
    <scope>NUCLEOTIDE SEQUENCE [LARGE SCALE GENOMIC DNA]</scope>
    <source>
        <strain evidence="2 3">CBS 120377</strain>
    </source>
</reference>
<feature type="non-terminal residue" evidence="2">
    <location>
        <position position="1"/>
    </location>
</feature>
<gene>
    <name evidence="2" type="ORF">LY89DRAFT_598339</name>
</gene>
<proteinExistence type="predicted"/>
<feature type="compositionally biased region" description="Polar residues" evidence="1">
    <location>
        <begin position="1"/>
        <end position="11"/>
    </location>
</feature>
<dbReference type="Proteomes" id="UP000070700">
    <property type="component" value="Unassembled WGS sequence"/>
</dbReference>
<dbReference type="EMBL" id="KQ947432">
    <property type="protein sequence ID" value="KUJ09214.1"/>
    <property type="molecule type" value="Genomic_DNA"/>
</dbReference>